<protein>
    <submittedName>
        <fullName evidence="6">Epsilon-sarcoglycan isoform X1</fullName>
    </submittedName>
</protein>
<evidence type="ECO:0000256" key="2">
    <source>
        <dbReference type="SAM" id="Phobius"/>
    </source>
</evidence>
<gene>
    <name evidence="6" type="ORF">PACLA_8A021542</name>
</gene>
<dbReference type="Pfam" id="PF20989">
    <property type="entry name" value="Sarcoglycan_2_C"/>
    <property type="match status" value="1"/>
</dbReference>
<dbReference type="EMBL" id="CACRXK020007615">
    <property type="protein sequence ID" value="CAB4012736.1"/>
    <property type="molecule type" value="Genomic_DNA"/>
</dbReference>
<feature type="compositionally biased region" description="Basic and acidic residues" evidence="1">
    <location>
        <begin position="333"/>
        <end position="344"/>
    </location>
</feature>
<dbReference type="OrthoDB" id="10019906at2759"/>
<dbReference type="InterPro" id="IPR048347">
    <property type="entry name" value="Sarcoglycan_C"/>
</dbReference>
<dbReference type="InterPro" id="IPR008908">
    <property type="entry name" value="Sarcoglycan_alpha/epsilon"/>
</dbReference>
<keyword evidence="2" id="KW-0472">Membrane</keyword>
<name>A0A6S7I4U2_PARCT</name>
<evidence type="ECO:0000259" key="4">
    <source>
        <dbReference type="Pfam" id="PF05510"/>
    </source>
</evidence>
<feature type="region of interest" description="Disordered" evidence="1">
    <location>
        <begin position="330"/>
        <end position="400"/>
    </location>
</feature>
<keyword evidence="2" id="KW-1133">Transmembrane helix</keyword>
<dbReference type="GO" id="GO:0016012">
    <property type="term" value="C:sarcoglycan complex"/>
    <property type="evidence" value="ECO:0007669"/>
    <property type="project" value="InterPro"/>
</dbReference>
<feature type="transmembrane region" description="Helical" evidence="2">
    <location>
        <begin position="280"/>
        <end position="304"/>
    </location>
</feature>
<dbReference type="AlphaFoldDB" id="A0A6S7I4U2"/>
<dbReference type="PANTHER" id="PTHR10132:SF14">
    <property type="entry name" value="SARCOGLYCAN ALPHA, ISOFORM C"/>
    <property type="match status" value="1"/>
</dbReference>
<comment type="caution">
    <text evidence="6">The sequence shown here is derived from an EMBL/GenBank/DDBJ whole genome shotgun (WGS) entry which is preliminary data.</text>
</comment>
<dbReference type="Proteomes" id="UP001152795">
    <property type="component" value="Unassembled WGS sequence"/>
</dbReference>
<dbReference type="PANTHER" id="PTHR10132">
    <property type="entry name" value="ALPHA-/EPSILON-SARCOGLYCAN FAMILY MEMBER"/>
    <property type="match status" value="1"/>
</dbReference>
<proteinExistence type="predicted"/>
<dbReference type="InterPro" id="IPR048346">
    <property type="entry name" value="Sarcoglycan_N"/>
</dbReference>
<keyword evidence="3" id="KW-0732">Signal</keyword>
<organism evidence="6 7">
    <name type="scientific">Paramuricea clavata</name>
    <name type="common">Red gorgonian</name>
    <name type="synonym">Violescent sea-whip</name>
    <dbReference type="NCBI Taxonomy" id="317549"/>
    <lineage>
        <taxon>Eukaryota</taxon>
        <taxon>Metazoa</taxon>
        <taxon>Cnidaria</taxon>
        <taxon>Anthozoa</taxon>
        <taxon>Octocorallia</taxon>
        <taxon>Malacalcyonacea</taxon>
        <taxon>Plexauridae</taxon>
        <taxon>Paramuricea</taxon>
    </lineage>
</organism>
<sequence length="400" mass="45285">MALTGLIVRFLTLTVLVSFGNAALMMDFPTSFRKGFFMKYPLMKGEFAPNNTLADLEVSFNFSTECDYPQLPSWLHLEQRRASAPAFLYGAPGNWDESTKIEVIGWDKETYSTVRVVQDVHVTDDDFPFFQAEFFIKNKTLDKFLDDGDDKLIAKIVKDNYWLSNDLGLTLVMSAIGHGGRVPLPHSNNHEGVIVRVGSSQMWPEANSSTLQPGKEPSVDYFKNMGFEINWSRFKWIDLRVVKSPEAERQALLPPDRIIRAVSYSPPALDESARDFDIEFILVVVIPIIIILLFVLILSIIMCFGREGKRKREQQTPNLDLTHHHNIQRSTLRLRELSKPREPDNSAQHPGSEDPTRPTHGHGDYTRLADDDDDRTDGRNAPPPYRMPPGSAGKGQAQQV</sequence>
<feature type="chain" id="PRO_5043445075" evidence="3">
    <location>
        <begin position="23"/>
        <end position="400"/>
    </location>
</feature>
<feature type="compositionally biased region" description="Basic and acidic residues" evidence="1">
    <location>
        <begin position="351"/>
        <end position="369"/>
    </location>
</feature>
<evidence type="ECO:0000259" key="5">
    <source>
        <dbReference type="Pfam" id="PF20989"/>
    </source>
</evidence>
<keyword evidence="7" id="KW-1185">Reference proteome</keyword>
<feature type="signal peptide" evidence="3">
    <location>
        <begin position="1"/>
        <end position="22"/>
    </location>
</feature>
<feature type="domain" description="Sarcoglycan alpha/epsilon second" evidence="5">
    <location>
        <begin position="131"/>
        <end position="237"/>
    </location>
</feature>
<evidence type="ECO:0000256" key="1">
    <source>
        <dbReference type="SAM" id="MobiDB-lite"/>
    </source>
</evidence>
<accession>A0A6S7I4U2</accession>
<evidence type="ECO:0000313" key="6">
    <source>
        <dbReference type="EMBL" id="CAB4012736.1"/>
    </source>
</evidence>
<evidence type="ECO:0000256" key="3">
    <source>
        <dbReference type="SAM" id="SignalP"/>
    </source>
</evidence>
<evidence type="ECO:0000313" key="7">
    <source>
        <dbReference type="Proteomes" id="UP001152795"/>
    </source>
</evidence>
<dbReference type="Pfam" id="PF05510">
    <property type="entry name" value="Sarcoglycan_2"/>
    <property type="match status" value="1"/>
</dbReference>
<reference evidence="6" key="1">
    <citation type="submission" date="2020-04" db="EMBL/GenBank/DDBJ databases">
        <authorList>
            <person name="Alioto T."/>
            <person name="Alioto T."/>
            <person name="Gomez Garrido J."/>
        </authorList>
    </citation>
    <scope>NUCLEOTIDE SEQUENCE</scope>
    <source>
        <strain evidence="6">A484AB</strain>
    </source>
</reference>
<keyword evidence="2" id="KW-0812">Transmembrane</keyword>
<feature type="domain" description="Sarcoglycan alpha/epsilon N-terminal" evidence="4">
    <location>
        <begin position="58"/>
        <end position="119"/>
    </location>
</feature>